<evidence type="ECO:0000313" key="2">
    <source>
        <dbReference type="Proteomes" id="UP000299102"/>
    </source>
</evidence>
<gene>
    <name evidence="1" type="ORF">EVAR_49080_1</name>
</gene>
<name>A0A4C1Z9K1_EUMVA</name>
<protein>
    <submittedName>
        <fullName evidence="1">Uncharacterized protein</fullName>
    </submittedName>
</protein>
<dbReference type="AlphaFoldDB" id="A0A4C1Z9K1"/>
<comment type="caution">
    <text evidence="1">The sequence shown here is derived from an EMBL/GenBank/DDBJ whole genome shotgun (WGS) entry which is preliminary data.</text>
</comment>
<proteinExistence type="predicted"/>
<dbReference type="Proteomes" id="UP000299102">
    <property type="component" value="Unassembled WGS sequence"/>
</dbReference>
<accession>A0A4C1Z9K1</accession>
<sequence length="83" mass="9455">MPRPMSHRQMFSRVTRQPEVLAPKAVKTFLLASFIVFQRGKRPCGPPDYVVPAAQLHFPLLWSHQIVVNFLDREKINDGGGVE</sequence>
<evidence type="ECO:0000313" key="1">
    <source>
        <dbReference type="EMBL" id="GBP83589.1"/>
    </source>
</evidence>
<reference evidence="1 2" key="1">
    <citation type="journal article" date="2019" name="Commun. Biol.">
        <title>The bagworm genome reveals a unique fibroin gene that provides high tensile strength.</title>
        <authorList>
            <person name="Kono N."/>
            <person name="Nakamura H."/>
            <person name="Ohtoshi R."/>
            <person name="Tomita M."/>
            <person name="Numata K."/>
            <person name="Arakawa K."/>
        </authorList>
    </citation>
    <scope>NUCLEOTIDE SEQUENCE [LARGE SCALE GENOMIC DNA]</scope>
</reference>
<keyword evidence="2" id="KW-1185">Reference proteome</keyword>
<dbReference type="EMBL" id="BGZK01001628">
    <property type="protein sequence ID" value="GBP83589.1"/>
    <property type="molecule type" value="Genomic_DNA"/>
</dbReference>
<organism evidence="1 2">
    <name type="scientific">Eumeta variegata</name>
    <name type="common">Bagworm moth</name>
    <name type="synonym">Eumeta japonica</name>
    <dbReference type="NCBI Taxonomy" id="151549"/>
    <lineage>
        <taxon>Eukaryota</taxon>
        <taxon>Metazoa</taxon>
        <taxon>Ecdysozoa</taxon>
        <taxon>Arthropoda</taxon>
        <taxon>Hexapoda</taxon>
        <taxon>Insecta</taxon>
        <taxon>Pterygota</taxon>
        <taxon>Neoptera</taxon>
        <taxon>Endopterygota</taxon>
        <taxon>Lepidoptera</taxon>
        <taxon>Glossata</taxon>
        <taxon>Ditrysia</taxon>
        <taxon>Tineoidea</taxon>
        <taxon>Psychidae</taxon>
        <taxon>Oiketicinae</taxon>
        <taxon>Eumeta</taxon>
    </lineage>
</organism>